<keyword evidence="4 13" id="KW-0813">Transport</keyword>
<comment type="subcellular location">
    <subcellularLocation>
        <location evidence="1">Cell membrane</location>
        <topology evidence="1">Multi-pass membrane protein</topology>
    </subcellularLocation>
</comment>
<feature type="compositionally biased region" description="Basic and acidic residues" evidence="14">
    <location>
        <begin position="8"/>
        <end position="29"/>
    </location>
</feature>
<reference evidence="15 16" key="1">
    <citation type="journal article" date="2008" name="J. Bacteriol.">
        <title>Insights into plant cell wall degradation from the genome sequence of the soil bacterium Cellvibrio japonicus.</title>
        <authorList>
            <person name="Deboy R.T."/>
            <person name="Mongodin E.F."/>
            <person name="Fouts D.E."/>
            <person name="Tailford L.E."/>
            <person name="Khouri H."/>
            <person name="Emerson J.B."/>
            <person name="Mohamoud Y."/>
            <person name="Watkins K."/>
            <person name="Henrissat B."/>
            <person name="Gilbert H.J."/>
            <person name="Nelson K.E."/>
        </authorList>
    </citation>
    <scope>NUCLEOTIDE SEQUENCE [LARGE SCALE GENOMIC DNA]</scope>
    <source>
        <strain evidence="15 16">Ueda107</strain>
    </source>
</reference>
<keyword evidence="15" id="KW-0966">Cell projection</keyword>
<dbReference type="InterPro" id="IPR006136">
    <property type="entry name" value="FlhB"/>
</dbReference>
<protein>
    <recommendedName>
        <fullName evidence="3 13">Flagellar biosynthetic protein FlhB</fullName>
    </recommendedName>
</protein>
<dbReference type="SUPFAM" id="SSF160544">
    <property type="entry name" value="EscU C-terminal domain-like"/>
    <property type="match status" value="1"/>
</dbReference>
<evidence type="ECO:0000313" key="15">
    <source>
        <dbReference type="EMBL" id="ACE84688.1"/>
    </source>
</evidence>
<comment type="function">
    <text evidence="12 13">Required for formation of the rod structure in the basal body of the flagellar apparatus. Together with FliI and FliH, may constitute the export apparatus of flagellin.</text>
</comment>
<dbReference type="KEGG" id="cja:CJA_1729"/>
<dbReference type="Gene3D" id="6.10.250.2080">
    <property type="match status" value="1"/>
</dbReference>
<proteinExistence type="inferred from homology"/>
<dbReference type="GO" id="GO:0009306">
    <property type="term" value="P:protein secretion"/>
    <property type="evidence" value="ECO:0007669"/>
    <property type="project" value="InterPro"/>
</dbReference>
<keyword evidence="11 13" id="KW-1006">Bacterial flagellum protein export</keyword>
<accession>B3PF03</accession>
<feature type="region of interest" description="Disordered" evidence="14">
    <location>
        <begin position="1"/>
        <end position="29"/>
    </location>
</feature>
<keyword evidence="7 13" id="KW-1005">Bacterial flagellum biogenesis</keyword>
<dbReference type="PANTHER" id="PTHR30531">
    <property type="entry name" value="FLAGELLAR BIOSYNTHETIC PROTEIN FLHB"/>
    <property type="match status" value="1"/>
</dbReference>
<keyword evidence="15" id="KW-0282">Flagellum</keyword>
<feature type="transmembrane region" description="Helical" evidence="13">
    <location>
        <begin position="98"/>
        <end position="119"/>
    </location>
</feature>
<evidence type="ECO:0000256" key="11">
    <source>
        <dbReference type="ARBA" id="ARBA00023225"/>
    </source>
</evidence>
<evidence type="ECO:0000313" key="16">
    <source>
        <dbReference type="Proteomes" id="UP000001036"/>
    </source>
</evidence>
<evidence type="ECO:0000256" key="12">
    <source>
        <dbReference type="ARBA" id="ARBA00025078"/>
    </source>
</evidence>
<dbReference type="EMBL" id="CP000934">
    <property type="protein sequence ID" value="ACE84688.1"/>
    <property type="molecule type" value="Genomic_DNA"/>
</dbReference>
<name>B3PF03_CELJU</name>
<organism evidence="15 16">
    <name type="scientific">Cellvibrio japonicus (strain Ueda107)</name>
    <name type="common">Pseudomonas fluorescens subsp. cellulosa</name>
    <dbReference type="NCBI Taxonomy" id="498211"/>
    <lineage>
        <taxon>Bacteria</taxon>
        <taxon>Pseudomonadati</taxon>
        <taxon>Pseudomonadota</taxon>
        <taxon>Gammaproteobacteria</taxon>
        <taxon>Cellvibrionales</taxon>
        <taxon>Cellvibrionaceae</taxon>
        <taxon>Cellvibrio</taxon>
    </lineage>
</organism>
<dbReference type="PANTHER" id="PTHR30531:SF12">
    <property type="entry name" value="FLAGELLAR BIOSYNTHETIC PROTEIN FLHB"/>
    <property type="match status" value="1"/>
</dbReference>
<dbReference type="HOGENOM" id="CLU_041013_1_0_6"/>
<evidence type="ECO:0000256" key="10">
    <source>
        <dbReference type="ARBA" id="ARBA00023136"/>
    </source>
</evidence>
<keyword evidence="5 13" id="KW-1003">Cell membrane</keyword>
<keyword evidence="16" id="KW-1185">Reference proteome</keyword>
<feature type="transmembrane region" description="Helical" evidence="13">
    <location>
        <begin position="34"/>
        <end position="52"/>
    </location>
</feature>
<keyword evidence="6 13" id="KW-0812">Transmembrane</keyword>
<keyword evidence="15" id="KW-0969">Cilium</keyword>
<feature type="transmembrane region" description="Helical" evidence="13">
    <location>
        <begin position="151"/>
        <end position="171"/>
    </location>
</feature>
<evidence type="ECO:0000256" key="3">
    <source>
        <dbReference type="ARBA" id="ARBA00021622"/>
    </source>
</evidence>
<dbReference type="PRINTS" id="PR00950">
    <property type="entry name" value="TYPE3IMSPROT"/>
</dbReference>
<dbReference type="MEROPS" id="N06.A01"/>
<gene>
    <name evidence="13 15" type="primary">flhB</name>
    <name evidence="15" type="ordered locus">CJA_1729</name>
</gene>
<dbReference type="InterPro" id="IPR006135">
    <property type="entry name" value="T3SS_substrate_exporter"/>
</dbReference>
<keyword evidence="9 13" id="KW-1133">Transmembrane helix</keyword>
<evidence type="ECO:0000256" key="4">
    <source>
        <dbReference type="ARBA" id="ARBA00022448"/>
    </source>
</evidence>
<evidence type="ECO:0000256" key="6">
    <source>
        <dbReference type="ARBA" id="ARBA00022692"/>
    </source>
</evidence>
<feature type="region of interest" description="Disordered" evidence="14">
    <location>
        <begin position="359"/>
        <end position="379"/>
    </location>
</feature>
<evidence type="ECO:0000256" key="9">
    <source>
        <dbReference type="ARBA" id="ARBA00022989"/>
    </source>
</evidence>
<evidence type="ECO:0000256" key="8">
    <source>
        <dbReference type="ARBA" id="ARBA00022927"/>
    </source>
</evidence>
<dbReference type="Pfam" id="PF01312">
    <property type="entry name" value="Bac_export_2"/>
    <property type="match status" value="1"/>
</dbReference>
<evidence type="ECO:0000256" key="1">
    <source>
        <dbReference type="ARBA" id="ARBA00004651"/>
    </source>
</evidence>
<dbReference type="eggNOG" id="COG1377">
    <property type="taxonomic scope" value="Bacteria"/>
</dbReference>
<evidence type="ECO:0000256" key="7">
    <source>
        <dbReference type="ARBA" id="ARBA00022795"/>
    </source>
</evidence>
<feature type="transmembrane region" description="Helical" evidence="13">
    <location>
        <begin position="191"/>
        <end position="216"/>
    </location>
</feature>
<evidence type="ECO:0000256" key="14">
    <source>
        <dbReference type="SAM" id="MobiDB-lite"/>
    </source>
</evidence>
<dbReference type="RefSeq" id="WP_012487350.1">
    <property type="nucleotide sequence ID" value="NC_010995.1"/>
</dbReference>
<dbReference type="InterPro" id="IPR029025">
    <property type="entry name" value="T3SS_substrate_exporter_C"/>
</dbReference>
<dbReference type="GO" id="GO:0044780">
    <property type="term" value="P:bacterial-type flagellum assembly"/>
    <property type="evidence" value="ECO:0007669"/>
    <property type="project" value="InterPro"/>
</dbReference>
<comment type="similarity">
    <text evidence="2 13">Belongs to the type III secretion exporter family.</text>
</comment>
<dbReference type="AlphaFoldDB" id="B3PF03"/>
<dbReference type="STRING" id="498211.CJA_1729"/>
<evidence type="ECO:0000256" key="13">
    <source>
        <dbReference type="RuleBase" id="RU364091"/>
    </source>
</evidence>
<dbReference type="Gene3D" id="3.40.1690.10">
    <property type="entry name" value="secretion proteins EscU"/>
    <property type="match status" value="1"/>
</dbReference>
<evidence type="ECO:0000256" key="2">
    <source>
        <dbReference type="ARBA" id="ARBA00010690"/>
    </source>
</evidence>
<keyword evidence="8 13" id="KW-0653">Protein transport</keyword>
<sequence>MAEGDDSSQEKTEEPSARRLEKAREEGQIPRSRDLTTTAVLLLAAIGLWVFAEFMGGKLLGITRENFIISRTDIFDTNAMISHLVRAIYQGMLSMAPLMVLLLIASIVGPIALGGWLMSSKAMMPKLSRMDPIAGLKRIFSLKSLIELFKALLKVSIILLTTIWLLFLYAQDMFRISDEAVGNAIVHSLEISIYATIALAATTIVIAAVDIPLQLYEHNKKLKMSRQDLKDEAKDTDGKPEVKGRIRQLQREMAQRRMMANVPMADVVITNPTHFAVALKYDPETMDTPIMLAKGGDNIALKIREIAKAHNIETIESPPLARAIYYTTEIDQAIPSGLYLAVAQVLAYVFQLRNYRKGKGQKPQYPRNITLPKDMQFDE</sequence>
<evidence type="ECO:0000256" key="5">
    <source>
        <dbReference type="ARBA" id="ARBA00022475"/>
    </source>
</evidence>
<dbReference type="FunFam" id="3.40.1690.10:FF:000001">
    <property type="entry name" value="Flagellar biosynthetic protein FlhB"/>
    <property type="match status" value="1"/>
</dbReference>
<dbReference type="NCBIfam" id="TIGR00328">
    <property type="entry name" value="flhB"/>
    <property type="match status" value="1"/>
</dbReference>
<dbReference type="GO" id="GO:0005886">
    <property type="term" value="C:plasma membrane"/>
    <property type="evidence" value="ECO:0007669"/>
    <property type="project" value="UniProtKB-SubCell"/>
</dbReference>
<dbReference type="Proteomes" id="UP000001036">
    <property type="component" value="Chromosome"/>
</dbReference>
<dbReference type="OrthoDB" id="9807950at2"/>
<keyword evidence="10 13" id="KW-0472">Membrane</keyword>